<organism evidence="5 6">
    <name type="scientific">Nocardiopsis coralli</name>
    <dbReference type="NCBI Taxonomy" id="2772213"/>
    <lineage>
        <taxon>Bacteria</taxon>
        <taxon>Bacillati</taxon>
        <taxon>Actinomycetota</taxon>
        <taxon>Actinomycetes</taxon>
        <taxon>Streptosporangiales</taxon>
        <taxon>Nocardiopsidaceae</taxon>
        <taxon>Nocardiopsis</taxon>
    </lineage>
</organism>
<keyword evidence="2" id="KW-0808">Transferase</keyword>
<sequence length="261" mass="29470">MATHSELRDFWERRLEGDWTASGVGYRALGRSFNTWMYRVRQEVFLRELSQIATRGCSVLDVGSGTGFYVRQWERLGASAVTGCDVTDAAVQRLADRFPEHRFVRRDAADLGGIDADTFDAVSCMDMLFHITDDERYGRALAEFARVLRPGGLLVVSENCLQRPERRGEHQADRTLEWITAAADKAGFDVLRRVPMLMLMNAQVDAPMLWRKVWGGALRAATVTESTGWLAGAALYPLERRLVKGRRESPTTELLLCRLRA</sequence>
<proteinExistence type="predicted"/>
<dbReference type="CDD" id="cd02440">
    <property type="entry name" value="AdoMet_MTases"/>
    <property type="match status" value="1"/>
</dbReference>
<gene>
    <name evidence="5" type="ORF">IDM40_21045</name>
</gene>
<dbReference type="GO" id="GO:0008168">
    <property type="term" value="F:methyltransferase activity"/>
    <property type="evidence" value="ECO:0007669"/>
    <property type="project" value="UniProtKB-KW"/>
</dbReference>
<comment type="caution">
    <text evidence="5">The sequence shown here is derived from an EMBL/GenBank/DDBJ whole genome shotgun (WGS) entry which is preliminary data.</text>
</comment>
<evidence type="ECO:0000259" key="4">
    <source>
        <dbReference type="Pfam" id="PF08241"/>
    </source>
</evidence>
<dbReference type="Gene3D" id="3.40.50.150">
    <property type="entry name" value="Vaccinia Virus protein VP39"/>
    <property type="match status" value="1"/>
</dbReference>
<keyword evidence="1 5" id="KW-0489">Methyltransferase</keyword>
<dbReference type="InterPro" id="IPR013216">
    <property type="entry name" value="Methyltransf_11"/>
</dbReference>
<dbReference type="GO" id="GO:0032259">
    <property type="term" value="P:methylation"/>
    <property type="evidence" value="ECO:0007669"/>
    <property type="project" value="UniProtKB-KW"/>
</dbReference>
<evidence type="ECO:0000256" key="1">
    <source>
        <dbReference type="ARBA" id="ARBA00022603"/>
    </source>
</evidence>
<dbReference type="SUPFAM" id="SSF53335">
    <property type="entry name" value="S-adenosyl-L-methionine-dependent methyltransferases"/>
    <property type="match status" value="1"/>
</dbReference>
<dbReference type="PANTHER" id="PTHR43464">
    <property type="entry name" value="METHYLTRANSFERASE"/>
    <property type="match status" value="1"/>
</dbReference>
<dbReference type="InterPro" id="IPR029063">
    <property type="entry name" value="SAM-dependent_MTases_sf"/>
</dbReference>
<dbReference type="PANTHER" id="PTHR43464:SF19">
    <property type="entry name" value="UBIQUINONE BIOSYNTHESIS O-METHYLTRANSFERASE, MITOCHONDRIAL"/>
    <property type="match status" value="1"/>
</dbReference>
<evidence type="ECO:0000313" key="5">
    <source>
        <dbReference type="EMBL" id="MBE3001160.1"/>
    </source>
</evidence>
<protein>
    <submittedName>
        <fullName evidence="5">Class I SAM-dependent methyltransferase</fullName>
    </submittedName>
</protein>
<dbReference type="Proteomes" id="UP000806528">
    <property type="component" value="Unassembled WGS sequence"/>
</dbReference>
<keyword evidence="6" id="KW-1185">Reference proteome</keyword>
<dbReference type="EMBL" id="JADBGI010000021">
    <property type="protein sequence ID" value="MBE3001160.1"/>
    <property type="molecule type" value="Genomic_DNA"/>
</dbReference>
<dbReference type="Pfam" id="PF08241">
    <property type="entry name" value="Methyltransf_11"/>
    <property type="match status" value="1"/>
</dbReference>
<keyword evidence="3" id="KW-0949">S-adenosyl-L-methionine</keyword>
<evidence type="ECO:0000256" key="3">
    <source>
        <dbReference type="ARBA" id="ARBA00022691"/>
    </source>
</evidence>
<evidence type="ECO:0000256" key="2">
    <source>
        <dbReference type="ARBA" id="ARBA00022679"/>
    </source>
</evidence>
<feature type="domain" description="Methyltransferase type 11" evidence="4">
    <location>
        <begin position="60"/>
        <end position="156"/>
    </location>
</feature>
<evidence type="ECO:0000313" key="6">
    <source>
        <dbReference type="Proteomes" id="UP000806528"/>
    </source>
</evidence>
<name>A0ABR9PBS4_9ACTN</name>
<dbReference type="RefSeq" id="WP_193123758.1">
    <property type="nucleotide sequence ID" value="NZ_JADBGI010000021.1"/>
</dbReference>
<accession>A0ABR9PBS4</accession>
<reference evidence="5 6" key="1">
    <citation type="submission" date="2020-09" db="EMBL/GenBank/DDBJ databases">
        <title>Diversity and distribution of actinomycetes associated with coral in the coast of Hainan.</title>
        <authorList>
            <person name="Li F."/>
        </authorList>
    </citation>
    <scope>NUCLEOTIDE SEQUENCE [LARGE SCALE GENOMIC DNA]</scope>
    <source>
        <strain evidence="5 6">HNM0947</strain>
    </source>
</reference>